<dbReference type="InterPro" id="IPR009001">
    <property type="entry name" value="Transl_elong_EF1A/Init_IF2_C"/>
</dbReference>
<dbReference type="PANTHER" id="PTHR23115">
    <property type="entry name" value="TRANSLATION FACTOR"/>
    <property type="match status" value="1"/>
</dbReference>
<keyword evidence="2" id="KW-0547">Nucleotide-binding</keyword>
<dbReference type="InterPro" id="IPR054696">
    <property type="entry name" value="GTP-eEF1A_C"/>
</dbReference>
<dbReference type="PRINTS" id="PR00315">
    <property type="entry name" value="ELONGATNFCT"/>
</dbReference>
<keyword evidence="7" id="KW-1185">Reference proteome</keyword>
<sequence length="728" mass="77300">MAKKRREKKGKGKTMLSLDIGSDVPAPAPVEEPVEEERGETLDERVKSSIRANLSHTNRSIGSSLGRSLGQSLESRHRLREDSDSDSLGDDGMDGAFDDYEYSKGRVFAVGRPTPQVSKRPSPVGSQPVSRAGSRKPSPSGSTANSPMASPRVGAKRFPTSGGTGGVVGSLAACKKWLVKSREKAEKAALESCTQHISGSAVSVMVVGHVDSGKSTLLGHLLVSLGLVDQREHHKHKQESANMGKASFSYAWALDSGKRERTSGVTIDVAVRAVPVPSTIVGGDHDLPLIVMDCPGHRDYVSNVITACGVPDCGVLVVSGAVNEMETGLFKGGQTVEHAQLLRAVSTRAVIVAVNKLDTLPADKQRDRFIEVVKAVGPLLQKRLRLRKVAFVPVSGLAGTNLISSTGEDPTSVFPWWDMRDAELAKLTFTPKECTERAEAAAKSLKTAVAAGTVGSTVTGTVMGPTLVQSMLPVYRSKQGASSEARAKQPPRLVVLGGGVVAQGSDQMMATGCPHGAFASVYVDRGHLVRNAPLLLSPSNLLVTAKDFRPMAGRRKGGYFYRAGEYVDVWLEAAPHQLPSASATSPDAQDIADACVPGAVLDFGGLPVPTRDPWVCPIVDRIKCRIRTSDMERALIVGDSVDVYIGVCSIGATLNRINKVFDRTGAIEKRRPTSLGSNRDALVDLVLSTHAMCSLYASGSRVLGRVVVRLAGKTVAVGVVEKVQEVMK</sequence>
<feature type="compositionally biased region" description="Acidic residues" evidence="4">
    <location>
        <begin position="83"/>
        <end position="96"/>
    </location>
</feature>
<proteinExistence type="inferred from homology"/>
<organism evidence="6 7">
    <name type="scientific">Kipferlia bialata</name>
    <dbReference type="NCBI Taxonomy" id="797122"/>
    <lineage>
        <taxon>Eukaryota</taxon>
        <taxon>Metamonada</taxon>
        <taxon>Carpediemonas-like organisms</taxon>
        <taxon>Kipferlia</taxon>
    </lineage>
</organism>
<dbReference type="InterPro" id="IPR000795">
    <property type="entry name" value="T_Tr_GTP-bd_dom"/>
</dbReference>
<comment type="caution">
    <text evidence="6">The sequence shown here is derived from an EMBL/GenBank/DDBJ whole genome shotgun (WGS) entry which is preliminary data.</text>
</comment>
<evidence type="ECO:0000256" key="2">
    <source>
        <dbReference type="ARBA" id="ARBA00022741"/>
    </source>
</evidence>
<evidence type="ECO:0000259" key="5">
    <source>
        <dbReference type="PROSITE" id="PS51722"/>
    </source>
</evidence>
<dbReference type="Proteomes" id="UP000265618">
    <property type="component" value="Unassembled WGS sequence"/>
</dbReference>
<dbReference type="InterPro" id="IPR027417">
    <property type="entry name" value="P-loop_NTPase"/>
</dbReference>
<dbReference type="GO" id="GO:0003924">
    <property type="term" value="F:GTPase activity"/>
    <property type="evidence" value="ECO:0007669"/>
    <property type="project" value="InterPro"/>
</dbReference>
<dbReference type="SUPFAM" id="SSF52540">
    <property type="entry name" value="P-loop containing nucleoside triphosphate hydrolases"/>
    <property type="match status" value="1"/>
</dbReference>
<dbReference type="SUPFAM" id="SSF50465">
    <property type="entry name" value="EF-Tu/eEF-1alpha/eIF2-gamma C-terminal domain"/>
    <property type="match status" value="1"/>
</dbReference>
<accession>A0A9K3GGD6</accession>
<gene>
    <name evidence="6" type="ORF">KIPB_002040</name>
</gene>
<feature type="region of interest" description="Disordered" evidence="4">
    <location>
        <begin position="111"/>
        <end position="161"/>
    </location>
</feature>
<evidence type="ECO:0000256" key="4">
    <source>
        <dbReference type="SAM" id="MobiDB-lite"/>
    </source>
</evidence>
<reference evidence="6 7" key="1">
    <citation type="journal article" date="2018" name="PLoS ONE">
        <title>The draft genome of Kipferlia bialata reveals reductive genome evolution in fornicate parasites.</title>
        <authorList>
            <person name="Tanifuji G."/>
            <person name="Takabayashi S."/>
            <person name="Kume K."/>
            <person name="Takagi M."/>
            <person name="Nakayama T."/>
            <person name="Kamikawa R."/>
            <person name="Inagaki Y."/>
            <person name="Hashimoto T."/>
        </authorList>
    </citation>
    <scope>NUCLEOTIDE SEQUENCE [LARGE SCALE GENOMIC DNA]</scope>
    <source>
        <strain evidence="6">NY0173</strain>
    </source>
</reference>
<dbReference type="EMBL" id="BDIP01000314">
    <property type="protein sequence ID" value="GIQ81131.1"/>
    <property type="molecule type" value="Genomic_DNA"/>
</dbReference>
<dbReference type="GO" id="GO:0005525">
    <property type="term" value="F:GTP binding"/>
    <property type="evidence" value="ECO:0007669"/>
    <property type="project" value="UniProtKB-KW"/>
</dbReference>
<feature type="compositionally biased region" description="Polar residues" evidence="4">
    <location>
        <begin position="115"/>
        <end position="129"/>
    </location>
</feature>
<feature type="region of interest" description="Disordered" evidence="4">
    <location>
        <begin position="1"/>
        <end position="96"/>
    </location>
</feature>
<keyword evidence="3" id="KW-0342">GTP-binding</keyword>
<evidence type="ECO:0000313" key="7">
    <source>
        <dbReference type="Proteomes" id="UP000265618"/>
    </source>
</evidence>
<feature type="domain" description="Tr-type G" evidence="5">
    <location>
        <begin position="199"/>
        <end position="432"/>
    </location>
</feature>
<feature type="compositionally biased region" description="Basic residues" evidence="4">
    <location>
        <begin position="1"/>
        <end position="12"/>
    </location>
</feature>
<dbReference type="InterPro" id="IPR050100">
    <property type="entry name" value="TRAFAC_GTPase_members"/>
</dbReference>
<evidence type="ECO:0000313" key="6">
    <source>
        <dbReference type="EMBL" id="GIQ81131.1"/>
    </source>
</evidence>
<feature type="compositionally biased region" description="Low complexity" evidence="4">
    <location>
        <begin position="59"/>
        <end position="73"/>
    </location>
</feature>
<dbReference type="OrthoDB" id="342024at2759"/>
<comment type="similarity">
    <text evidence="1">Belongs to the TRAFAC class translation factor GTPase superfamily. Classic translation factor GTPase family. EF-Tu/EF-1A subfamily.</text>
</comment>
<protein>
    <recommendedName>
        <fullName evidence="5">Tr-type G domain-containing protein</fullName>
    </recommendedName>
</protein>
<dbReference type="Gene3D" id="2.40.30.10">
    <property type="entry name" value="Translation factors"/>
    <property type="match status" value="1"/>
</dbReference>
<dbReference type="Gene3D" id="3.40.50.300">
    <property type="entry name" value="P-loop containing nucleotide triphosphate hydrolases"/>
    <property type="match status" value="1"/>
</dbReference>
<name>A0A9K3GGD6_9EUKA</name>
<evidence type="ECO:0000256" key="1">
    <source>
        <dbReference type="ARBA" id="ARBA00007249"/>
    </source>
</evidence>
<dbReference type="Pfam" id="PF00009">
    <property type="entry name" value="GTP_EFTU"/>
    <property type="match status" value="1"/>
</dbReference>
<evidence type="ECO:0000256" key="3">
    <source>
        <dbReference type="ARBA" id="ARBA00023134"/>
    </source>
</evidence>
<dbReference type="AlphaFoldDB" id="A0A9K3GGD6"/>
<dbReference type="PROSITE" id="PS51722">
    <property type="entry name" value="G_TR_2"/>
    <property type="match status" value="1"/>
</dbReference>
<dbReference type="Pfam" id="PF22594">
    <property type="entry name" value="GTP-eEF1A_C"/>
    <property type="match status" value="1"/>
</dbReference>
<feature type="compositionally biased region" description="Polar residues" evidence="4">
    <location>
        <begin position="137"/>
        <end position="148"/>
    </location>
</feature>